<gene>
    <name evidence="2" type="ORF">A9F13_27g00088</name>
</gene>
<dbReference type="Proteomes" id="UP000195602">
    <property type="component" value="Unassembled WGS sequence"/>
</dbReference>
<protein>
    <submittedName>
        <fullName evidence="2">Alpha-factor pheromone receptor</fullName>
    </submittedName>
</protein>
<keyword evidence="2" id="KW-0675">Receptor</keyword>
<feature type="transmembrane region" description="Helical" evidence="1">
    <location>
        <begin position="231"/>
        <end position="253"/>
    </location>
</feature>
<proteinExistence type="predicted"/>
<dbReference type="KEGG" id="clus:A9F13_27g00088"/>
<dbReference type="CDD" id="cd14939">
    <property type="entry name" value="7tmD_STE2"/>
    <property type="match status" value="1"/>
</dbReference>
<feature type="transmembrane region" description="Helical" evidence="1">
    <location>
        <begin position="109"/>
        <end position="136"/>
    </location>
</feature>
<dbReference type="EMBL" id="LYUB02000027">
    <property type="protein sequence ID" value="OVF04470.1"/>
    <property type="molecule type" value="Genomic_DNA"/>
</dbReference>
<accession>A0AA91SZJ4</accession>
<keyword evidence="1" id="KW-1133">Transmembrane helix</keyword>
<keyword evidence="1" id="KW-0812">Transmembrane</keyword>
<dbReference type="Pfam" id="PF02116">
    <property type="entry name" value="STE2"/>
    <property type="match status" value="1"/>
</dbReference>
<feature type="transmembrane region" description="Helical" evidence="1">
    <location>
        <begin position="34"/>
        <end position="57"/>
    </location>
</feature>
<dbReference type="GO" id="GO:0004932">
    <property type="term" value="F:mating-type factor pheromone receptor activity"/>
    <property type="evidence" value="ECO:0007669"/>
    <property type="project" value="InterPro"/>
</dbReference>
<feature type="transmembrane region" description="Helical" evidence="1">
    <location>
        <begin position="195"/>
        <end position="219"/>
    </location>
</feature>
<feature type="transmembrane region" description="Helical" evidence="1">
    <location>
        <begin position="259"/>
        <end position="281"/>
    </location>
</feature>
<feature type="transmembrane region" description="Helical" evidence="1">
    <location>
        <begin position="143"/>
        <end position="165"/>
    </location>
</feature>
<comment type="caution">
    <text evidence="2">The sequence shown here is derived from an EMBL/GenBank/DDBJ whole genome shotgun (WGS) entry which is preliminary data.</text>
</comment>
<dbReference type="InterPro" id="IPR000366">
    <property type="entry name" value="GPCR_STE2"/>
</dbReference>
<sequence>MNPADINIEYTLGDTAFSSTFADFEAWKTRNTQFAIVNGVALACGIILMVVSWIIIVNKRAPIFAMNQTMLVIMVIKSAMYLKHIMGPLNSLTFRFTGLMEESWAPYNVYVTINVLHVLLVAAVESSLVFQIHVVFKSSRARVAGRAIVSVMSTLALLIVSLYLYSTVRHAQTLRAELSHGDTTTVEPWVDNVPLILFSASLNVLCLLLALKLVFAVRTRRHLGLRQFDSFHILIIMATQTFVIPSSLVIANYRYASSPLLSSISIIVAVCNLPLCSLWACSNNNSSYPTSSQNTILRRYETETSQATDASSTTCAGIAEKGFDKSPDSPTFGDQDSVSISHILDSLEKDVEGVTTHRLT</sequence>
<evidence type="ECO:0000256" key="1">
    <source>
        <dbReference type="SAM" id="Phobius"/>
    </source>
</evidence>
<keyword evidence="1" id="KW-0472">Membrane</keyword>
<dbReference type="GO" id="GO:0000750">
    <property type="term" value="P:pheromone-dependent signal transduction involved in conjugation with cellular fusion"/>
    <property type="evidence" value="ECO:0007669"/>
    <property type="project" value="TreeGrafter"/>
</dbReference>
<feature type="transmembrane region" description="Helical" evidence="1">
    <location>
        <begin position="69"/>
        <end position="89"/>
    </location>
</feature>
<dbReference type="GO" id="GO:0038038">
    <property type="term" value="C:G protein-coupled receptor homodimeric complex"/>
    <property type="evidence" value="ECO:0007669"/>
    <property type="project" value="TreeGrafter"/>
</dbReference>
<dbReference type="Gene3D" id="1.10.287.920">
    <property type="entry name" value="Pheromone alpha factor receptor"/>
    <property type="match status" value="1"/>
</dbReference>
<dbReference type="PRINTS" id="PR00250">
    <property type="entry name" value="GPCRSTE2"/>
</dbReference>
<evidence type="ECO:0000313" key="2">
    <source>
        <dbReference type="EMBL" id="OVF04470.1"/>
    </source>
</evidence>
<dbReference type="PANTHER" id="PTHR28009:SF1">
    <property type="entry name" value="PHEROMONE ALPHA FACTOR RECEPTOR"/>
    <property type="match status" value="1"/>
</dbReference>
<organism evidence="2 3">
    <name type="scientific">Clavispora lusitaniae</name>
    <name type="common">Candida lusitaniae</name>
    <dbReference type="NCBI Taxonomy" id="36911"/>
    <lineage>
        <taxon>Eukaryota</taxon>
        <taxon>Fungi</taxon>
        <taxon>Dikarya</taxon>
        <taxon>Ascomycota</taxon>
        <taxon>Saccharomycotina</taxon>
        <taxon>Pichiomycetes</taxon>
        <taxon>Metschnikowiaceae</taxon>
        <taxon>Clavispora</taxon>
    </lineage>
</organism>
<dbReference type="InterPro" id="IPR027458">
    <property type="entry name" value="STE2_TM1-TM2_sf"/>
</dbReference>
<dbReference type="PANTHER" id="PTHR28009">
    <property type="entry name" value="PHEROMONE ALPHA FACTOR RECEPTOR"/>
    <property type="match status" value="1"/>
</dbReference>
<reference evidence="2 3" key="1">
    <citation type="submission" date="2017-04" db="EMBL/GenBank/DDBJ databases">
        <title>Draft genome of the yeast Clavispora lusitaniae type strain CBS 6936.</title>
        <authorList>
            <person name="Durrens P."/>
            <person name="Klopp C."/>
            <person name="Biteau N."/>
            <person name="Fitton-Ouhabi V."/>
            <person name="Dementhon K."/>
            <person name="Accoceberry I."/>
            <person name="Sherman D.J."/>
            <person name="Noel T."/>
        </authorList>
    </citation>
    <scope>NUCLEOTIDE SEQUENCE [LARGE SCALE GENOMIC DNA]</scope>
    <source>
        <strain evidence="2 3">CBS 6936</strain>
    </source>
</reference>
<evidence type="ECO:0000313" key="3">
    <source>
        <dbReference type="Proteomes" id="UP000195602"/>
    </source>
</evidence>
<name>A0AA91SZJ4_CLALS</name>
<dbReference type="AlphaFoldDB" id="A0AA91SZJ4"/>